<accession>A0A8H3IFR0</accession>
<gene>
    <name evidence="3" type="ORF">GOMPHAMPRED_008091</name>
</gene>
<name>A0A8H3IFR0_9LECA</name>
<evidence type="ECO:0000313" key="3">
    <source>
        <dbReference type="EMBL" id="CAF9914180.1"/>
    </source>
</evidence>
<comment type="caution">
    <text evidence="3">The sequence shown here is derived from an EMBL/GenBank/DDBJ whole genome shotgun (WGS) entry which is preliminary data.</text>
</comment>
<dbReference type="InterPro" id="IPR031359">
    <property type="entry name" value="NACHT_N"/>
</dbReference>
<dbReference type="PANTHER" id="PTHR10039:SF14">
    <property type="entry name" value="NACHT DOMAIN-CONTAINING PROTEIN"/>
    <property type="match status" value="1"/>
</dbReference>
<dbReference type="Gene3D" id="3.40.50.300">
    <property type="entry name" value="P-loop containing nucleotide triphosphate hydrolases"/>
    <property type="match status" value="1"/>
</dbReference>
<organism evidence="3 4">
    <name type="scientific">Gomphillus americanus</name>
    <dbReference type="NCBI Taxonomy" id="1940652"/>
    <lineage>
        <taxon>Eukaryota</taxon>
        <taxon>Fungi</taxon>
        <taxon>Dikarya</taxon>
        <taxon>Ascomycota</taxon>
        <taxon>Pezizomycotina</taxon>
        <taxon>Lecanoromycetes</taxon>
        <taxon>OSLEUM clade</taxon>
        <taxon>Ostropomycetidae</taxon>
        <taxon>Ostropales</taxon>
        <taxon>Graphidaceae</taxon>
        <taxon>Gomphilloideae</taxon>
        <taxon>Gomphillus</taxon>
    </lineage>
</organism>
<proteinExistence type="predicted"/>
<dbReference type="SUPFAM" id="SSF82171">
    <property type="entry name" value="DPP6 N-terminal domain-like"/>
    <property type="match status" value="1"/>
</dbReference>
<dbReference type="SUPFAM" id="SSF52540">
    <property type="entry name" value="P-loop containing nucleoside triphosphate hydrolases"/>
    <property type="match status" value="1"/>
</dbReference>
<dbReference type="Proteomes" id="UP000664169">
    <property type="component" value="Unassembled WGS sequence"/>
</dbReference>
<evidence type="ECO:0000313" key="4">
    <source>
        <dbReference type="Proteomes" id="UP000664169"/>
    </source>
</evidence>
<protein>
    <recommendedName>
        <fullName evidence="2">NACHT domain-containing protein</fullName>
    </recommendedName>
</protein>
<dbReference type="PANTHER" id="PTHR10039">
    <property type="entry name" value="AMELOGENIN"/>
    <property type="match status" value="1"/>
</dbReference>
<dbReference type="InterPro" id="IPR015943">
    <property type="entry name" value="WD40/YVTN_repeat-like_dom_sf"/>
</dbReference>
<dbReference type="EMBL" id="CAJPDQ010000009">
    <property type="protein sequence ID" value="CAF9914180.1"/>
    <property type="molecule type" value="Genomic_DNA"/>
</dbReference>
<sequence>MVGLRDKFKLAIRSLNTASQQQSSSDPQVSASQVETIPLAASTTVPISSSTIGQTDDTRTTCEELWDNAYSSIKSKEAKLIEAYEKLLDDYTKSDTRTSSTNQERLQELITLGLEKTARVSKTQSSSAPYIRSINAIKDSVGSAVKNSKEAALAWSAVCILLEFLVNATTESAANRKGLEYVVERLEYNNSLAGKRLLEQHDTPAIKNQMRLRLINLYKKILIYLIKSVCYHNRSRLGAVLRDAVKLDDWEDLLQDVKEAEAGLDRDASTLNAYNNTAIMDQILKLTEQSASLQLTAEDNECLRQLRVTDPRDDKKRIELTKGGLLQDSYAWILENEAYKTWRTNRKSLWIHGDPGKGKTMLLAGIIDRWLADQKTESLPPIAYFFCQASDPRINSAINVLRGLLYMMICEDPNLIIHVWQRYYESGSALFTDANAWVVLTKIFAAVLKDKLAYIIIDALDECTHGRELLLDLIANNSNVVWLVSSRNWPEISERLSEAMPGVSLELNARAVSSAVERYIDIKATKLAKDKHLTPQDLATIKNYLRSRAEGTFLWVSLVCFNLQRTIKPLLLSRLKSFPPGLNSAYLYMLHQLDTEESSYHLSILGIVLCAYRPLTLNELSAIGLPADATDDQELLLTSIIRESGFLTTQNSNNGITVVFVHLSAKEFLIDHSEAKSRLNMFSFHLLLYKRSLDLVNTSLKRNIYGLENVFIDINDVQRPSPDPLRFVSYSCSFWLEHLMESYRDRDDVASLWKSDEDSIHRLLKSNLLYWIESLSLLRDLPRGVLGLLHLRNKTKHLVHDEKLGNSDVLDLLVSSSKFVLACNDLVTNLPLQLPVSSLPILSYDHPLRQIYFHNIPSWLIVSSKTRSLPDNVATSKMEWFYSPEALTTTCDGNLIAMGSYPSISIHSGLTGATLLYFNVKDYSIPDDSSVLEDDIALGGSWESRDYSEFRIGFKKGLHFTPDGKCIVENGQQQVIVQYWSAEDGRRQRMVDLRSVIPTLEVEMKENRKHLDKLCLIVKNSCIACALSNYIHLFDKDWALLKRFEFEAAVAEFAVSLDEKLLAVACQSAKSSLCVKNIASQATLWTLNFGMPGVDPWIEKILFSAAGQLFALFHRSGIRTYHGLSGLQTDKILGLDAERFDIVDNHCVWLDRNDTIYSPQGSHAGRFSRGSTSWDGLEQIRRSSRICGTSLWMATATYYGNPSATMSGGTILRLWDLDGDEQALSSSQDIHEKREDYPEYCHYISLSPDQTRIVALMFGKIMIWSSQFEVKSMKFNIEALSDIEFHVVHLDQDLLLVVINNWDMPLIHVFDLVQARSIFSSDLNVLPGNISKEYRSYRLKLVSCPGTRTAAWMVELHHRSGNLALKQYLIYTLRVLQSHGVLSPNDVELKCSDPKPNSDYKSNIALSSKGKIALAGFGLSISIMNQDLAEEPSLIIPNREMDIVNSLAFDADGGLLAISCYKTVYIWNITNLTMVRQIKTSTTAYDLFYDLKLKCFRDTVEMIEVPAENQEVFLNDDWILLGAKKVVKIPADFRSSKRLIWGDGVFFAHQGGGATYIKIDVEYWKRCGGSLEG</sequence>
<evidence type="ECO:0000256" key="1">
    <source>
        <dbReference type="ARBA" id="ARBA00022737"/>
    </source>
</evidence>
<dbReference type="Gene3D" id="2.130.10.10">
    <property type="entry name" value="YVTN repeat-like/Quinoprotein amine dehydrogenase"/>
    <property type="match status" value="1"/>
</dbReference>
<dbReference type="InterPro" id="IPR027417">
    <property type="entry name" value="P-loop_NTPase"/>
</dbReference>
<evidence type="ECO:0000259" key="2">
    <source>
        <dbReference type="PROSITE" id="PS50837"/>
    </source>
</evidence>
<keyword evidence="1" id="KW-0677">Repeat</keyword>
<reference evidence="3" key="1">
    <citation type="submission" date="2021-03" db="EMBL/GenBank/DDBJ databases">
        <authorList>
            <person name="Tagirdzhanova G."/>
        </authorList>
    </citation>
    <scope>NUCLEOTIDE SEQUENCE</scope>
</reference>
<feature type="domain" description="NACHT" evidence="2">
    <location>
        <begin position="347"/>
        <end position="487"/>
    </location>
</feature>
<keyword evidence="4" id="KW-1185">Reference proteome</keyword>
<dbReference type="OrthoDB" id="538223at2759"/>
<dbReference type="InterPro" id="IPR056884">
    <property type="entry name" value="NPHP3-like_N"/>
</dbReference>
<dbReference type="InterPro" id="IPR007111">
    <property type="entry name" value="NACHT_NTPase"/>
</dbReference>
<dbReference type="PROSITE" id="PS50837">
    <property type="entry name" value="NACHT"/>
    <property type="match status" value="1"/>
</dbReference>
<dbReference type="Pfam" id="PF24883">
    <property type="entry name" value="NPHP3_N"/>
    <property type="match status" value="1"/>
</dbReference>
<dbReference type="Pfam" id="PF17100">
    <property type="entry name" value="NACHT_N"/>
    <property type="match status" value="1"/>
</dbReference>